<proteinExistence type="predicted"/>
<feature type="compositionally biased region" description="Polar residues" evidence="1">
    <location>
        <begin position="274"/>
        <end position="283"/>
    </location>
</feature>
<feature type="region of interest" description="Disordered" evidence="1">
    <location>
        <begin position="159"/>
        <end position="186"/>
    </location>
</feature>
<evidence type="ECO:0000313" key="2">
    <source>
        <dbReference type="EMBL" id="KAG5458772.1"/>
    </source>
</evidence>
<feature type="region of interest" description="Disordered" evidence="1">
    <location>
        <begin position="61"/>
        <end position="126"/>
    </location>
</feature>
<feature type="compositionally biased region" description="Low complexity" evidence="1">
    <location>
        <begin position="256"/>
        <end position="273"/>
    </location>
</feature>
<gene>
    <name evidence="2" type="ORF">BJ554DRAFT_947</name>
</gene>
<feature type="non-terminal residue" evidence="2">
    <location>
        <position position="1"/>
    </location>
</feature>
<keyword evidence="3" id="KW-1185">Reference proteome</keyword>
<sequence length="367" mass="38927">MVKEDHYDYSPFSETISFGRRGPAQSELYLLVTASPFYPRLDVGGIRSWLSLGPSPTGAVACMSTGQQKSNPPPLSSDSESCTDDDLSEPSAPTVNAGGASFLSTGPQTGSTVGNVGGSIPPAPPPPAVLKENSTETVIKRLTAPTVTQAEAKEYRRSVPGKISGGRGRFGFFRRSPQATRPGGGRYINQFRTVQLWAASKSHHTSPHRRRGPHRLHSVHSPPLDTGSPDAERAHPEYATYMAYVLRGSAGPSRQAAAAAAAPAPAPGPRSAATPHSRTSQRGESAAESFAPPGSSAPGAAYKRRRLFGGGRGPAAQPGSLRVREVDERVYAAYASFPNRVMKELLPAATVPAAGRYEEYAKWLQVR</sequence>
<organism evidence="2 3">
    <name type="scientific">Olpidium bornovanus</name>
    <dbReference type="NCBI Taxonomy" id="278681"/>
    <lineage>
        <taxon>Eukaryota</taxon>
        <taxon>Fungi</taxon>
        <taxon>Fungi incertae sedis</taxon>
        <taxon>Olpidiomycota</taxon>
        <taxon>Olpidiomycotina</taxon>
        <taxon>Olpidiomycetes</taxon>
        <taxon>Olpidiales</taxon>
        <taxon>Olpidiaceae</taxon>
        <taxon>Olpidium</taxon>
    </lineage>
</organism>
<dbReference type="EMBL" id="JAEFCI010007947">
    <property type="protein sequence ID" value="KAG5458772.1"/>
    <property type="molecule type" value="Genomic_DNA"/>
</dbReference>
<dbReference type="Proteomes" id="UP000673691">
    <property type="component" value="Unassembled WGS sequence"/>
</dbReference>
<feature type="region of interest" description="Disordered" evidence="1">
    <location>
        <begin position="256"/>
        <end position="320"/>
    </location>
</feature>
<protein>
    <submittedName>
        <fullName evidence="2">Uncharacterized protein</fullName>
    </submittedName>
</protein>
<feature type="compositionally biased region" description="Low complexity" evidence="1">
    <location>
        <begin position="284"/>
        <end position="301"/>
    </location>
</feature>
<feature type="compositionally biased region" description="Basic residues" evidence="1">
    <location>
        <begin position="201"/>
        <end position="218"/>
    </location>
</feature>
<evidence type="ECO:0000313" key="3">
    <source>
        <dbReference type="Proteomes" id="UP000673691"/>
    </source>
</evidence>
<comment type="caution">
    <text evidence="2">The sequence shown here is derived from an EMBL/GenBank/DDBJ whole genome shotgun (WGS) entry which is preliminary data.</text>
</comment>
<feature type="compositionally biased region" description="Polar residues" evidence="1">
    <location>
        <begin position="102"/>
        <end position="114"/>
    </location>
</feature>
<evidence type="ECO:0000256" key="1">
    <source>
        <dbReference type="SAM" id="MobiDB-lite"/>
    </source>
</evidence>
<accession>A0A8H7ZSW3</accession>
<reference evidence="2 3" key="1">
    <citation type="journal article" name="Sci. Rep.">
        <title>Genome-scale phylogenetic analyses confirm Olpidium as the closest living zoosporic fungus to the non-flagellated, terrestrial fungi.</title>
        <authorList>
            <person name="Chang Y."/>
            <person name="Rochon D."/>
            <person name="Sekimoto S."/>
            <person name="Wang Y."/>
            <person name="Chovatia M."/>
            <person name="Sandor L."/>
            <person name="Salamov A."/>
            <person name="Grigoriev I.V."/>
            <person name="Stajich J.E."/>
            <person name="Spatafora J.W."/>
        </authorList>
    </citation>
    <scope>NUCLEOTIDE SEQUENCE [LARGE SCALE GENOMIC DNA]</scope>
    <source>
        <strain evidence="2">S191</strain>
    </source>
</reference>
<feature type="compositionally biased region" description="Polar residues" evidence="1">
    <location>
        <begin position="64"/>
        <end position="80"/>
    </location>
</feature>
<dbReference type="AlphaFoldDB" id="A0A8H7ZSW3"/>
<name>A0A8H7ZSW3_9FUNG</name>
<feature type="region of interest" description="Disordered" evidence="1">
    <location>
        <begin position="199"/>
        <end position="232"/>
    </location>
</feature>